<protein>
    <submittedName>
        <fullName evidence="7">Outer membrane immunogenic protein</fullName>
    </submittedName>
</protein>
<comment type="subcellular location">
    <subcellularLocation>
        <location evidence="1">Cell outer membrane</location>
    </subcellularLocation>
</comment>
<organism evidence="7 8">
    <name type="scientific">Bradyrhizobium erythrophlei</name>
    <dbReference type="NCBI Taxonomy" id="1437360"/>
    <lineage>
        <taxon>Bacteria</taxon>
        <taxon>Pseudomonadati</taxon>
        <taxon>Pseudomonadota</taxon>
        <taxon>Alphaproteobacteria</taxon>
        <taxon>Hyphomicrobiales</taxon>
        <taxon>Nitrobacteraceae</taxon>
        <taxon>Bradyrhizobium</taxon>
    </lineage>
</organism>
<evidence type="ECO:0000313" key="7">
    <source>
        <dbReference type="EMBL" id="SHN86271.1"/>
    </source>
</evidence>
<dbReference type="InterPro" id="IPR011250">
    <property type="entry name" value="OMP/PagP_B-barrel"/>
</dbReference>
<evidence type="ECO:0000256" key="5">
    <source>
        <dbReference type="ARBA" id="ARBA00038306"/>
    </source>
</evidence>
<accession>A0A1M7UTA4</accession>
<dbReference type="PANTHER" id="PTHR34001:SF3">
    <property type="entry name" value="BLL7405 PROTEIN"/>
    <property type="match status" value="1"/>
</dbReference>
<dbReference type="GO" id="GO:0009279">
    <property type="term" value="C:cell outer membrane"/>
    <property type="evidence" value="ECO:0007669"/>
    <property type="project" value="UniProtKB-SubCell"/>
</dbReference>
<dbReference type="SUPFAM" id="SSF56925">
    <property type="entry name" value="OMPA-like"/>
    <property type="match status" value="1"/>
</dbReference>
<name>A0A1M7UTA4_9BRAD</name>
<dbReference type="Pfam" id="PF13505">
    <property type="entry name" value="OMP_b-brl"/>
    <property type="match status" value="1"/>
</dbReference>
<keyword evidence="4" id="KW-0998">Cell outer membrane</keyword>
<dbReference type="Gene3D" id="2.40.160.20">
    <property type="match status" value="1"/>
</dbReference>
<evidence type="ECO:0000313" key="8">
    <source>
        <dbReference type="Proteomes" id="UP000184096"/>
    </source>
</evidence>
<gene>
    <name evidence="7" type="ORF">SAMN05444170_6620</name>
</gene>
<evidence type="ECO:0000256" key="1">
    <source>
        <dbReference type="ARBA" id="ARBA00004442"/>
    </source>
</evidence>
<keyword evidence="2" id="KW-0732">Signal</keyword>
<dbReference type="EMBL" id="LT670849">
    <property type="protein sequence ID" value="SHN86271.1"/>
    <property type="molecule type" value="Genomic_DNA"/>
</dbReference>
<feature type="domain" description="Outer membrane protein beta-barrel" evidence="6">
    <location>
        <begin position="64"/>
        <end position="227"/>
    </location>
</feature>
<keyword evidence="8" id="KW-1185">Reference proteome</keyword>
<dbReference type="PANTHER" id="PTHR34001">
    <property type="entry name" value="BLL7405 PROTEIN"/>
    <property type="match status" value="1"/>
</dbReference>
<evidence type="ECO:0000256" key="2">
    <source>
        <dbReference type="ARBA" id="ARBA00022729"/>
    </source>
</evidence>
<comment type="similarity">
    <text evidence="5">Belongs to the Omp25/RopB family.</text>
</comment>
<evidence type="ECO:0000256" key="3">
    <source>
        <dbReference type="ARBA" id="ARBA00023136"/>
    </source>
</evidence>
<proteinExistence type="inferred from homology"/>
<dbReference type="AlphaFoldDB" id="A0A1M7UTA4"/>
<dbReference type="InterPro" id="IPR027385">
    <property type="entry name" value="Beta-barrel_OMP"/>
</dbReference>
<sequence length="270" mass="28797">MGVRPGDGNTLRESEARVKKIGMMQKSFLFGALALISLGVAPAVAADLPARTYTKAPEAFVPAFYDWSGVYVGVNGGWGTSRRCFDQTGPTVIGPDGCHDTSGGFAGGQIGYRWQMSSWVFGFDLQGDWADLKGSNVSILTPANVNRSHIDDFGLFTGQVGYAWNTALLYFKGGAAVVADRNEVLTNGAVLATASGDNRWGGTVGAGIEFSFAPNWSAAIEYNHLFIPNNNTQMITPAGTLLTTDRVHGDADLVSVRVNYRWGGPVVAKY</sequence>
<reference evidence="8" key="1">
    <citation type="submission" date="2016-11" db="EMBL/GenBank/DDBJ databases">
        <authorList>
            <person name="Varghese N."/>
            <person name="Submissions S."/>
        </authorList>
    </citation>
    <scope>NUCLEOTIDE SEQUENCE [LARGE SCALE GENOMIC DNA]</scope>
    <source>
        <strain evidence="8">GAS401</strain>
    </source>
</reference>
<evidence type="ECO:0000256" key="4">
    <source>
        <dbReference type="ARBA" id="ARBA00023237"/>
    </source>
</evidence>
<dbReference type="Proteomes" id="UP000184096">
    <property type="component" value="Chromosome I"/>
</dbReference>
<keyword evidence="3" id="KW-0472">Membrane</keyword>
<evidence type="ECO:0000259" key="6">
    <source>
        <dbReference type="Pfam" id="PF13505"/>
    </source>
</evidence>
<dbReference type="InterPro" id="IPR051692">
    <property type="entry name" value="OMP-like"/>
</dbReference>